<dbReference type="InterPro" id="IPR000845">
    <property type="entry name" value="Nucleoside_phosphorylase_d"/>
</dbReference>
<dbReference type="Proteomes" id="UP000800093">
    <property type="component" value="Unassembled WGS sequence"/>
</dbReference>
<feature type="domain" description="Nucleoside phosphorylase" evidence="1">
    <location>
        <begin position="19"/>
        <end position="139"/>
    </location>
</feature>
<dbReference type="GO" id="GO:0003824">
    <property type="term" value="F:catalytic activity"/>
    <property type="evidence" value="ECO:0007669"/>
    <property type="project" value="InterPro"/>
</dbReference>
<dbReference type="PANTHER" id="PTHR46082">
    <property type="entry name" value="ATP/GTP-BINDING PROTEIN-RELATED"/>
    <property type="match status" value="1"/>
</dbReference>
<dbReference type="InterPro" id="IPR053137">
    <property type="entry name" value="NLR-like"/>
</dbReference>
<dbReference type="Pfam" id="PF01048">
    <property type="entry name" value="PNP_UDP_1"/>
    <property type="match status" value="1"/>
</dbReference>
<evidence type="ECO:0000313" key="3">
    <source>
        <dbReference type="Proteomes" id="UP000800093"/>
    </source>
</evidence>
<dbReference type="Gene3D" id="3.40.50.1580">
    <property type="entry name" value="Nucleoside phosphorylase domain"/>
    <property type="match status" value="1"/>
</dbReference>
<dbReference type="GO" id="GO:0009116">
    <property type="term" value="P:nucleoside metabolic process"/>
    <property type="evidence" value="ECO:0007669"/>
    <property type="project" value="InterPro"/>
</dbReference>
<protein>
    <submittedName>
        <fullName evidence="2">Purine and uridine phosphorylase</fullName>
    </submittedName>
</protein>
<dbReference type="InterPro" id="IPR035994">
    <property type="entry name" value="Nucleoside_phosphorylase_sf"/>
</dbReference>
<dbReference type="EMBL" id="ML986767">
    <property type="protein sequence ID" value="KAF2258375.1"/>
    <property type="molecule type" value="Genomic_DNA"/>
</dbReference>
<dbReference type="PANTHER" id="PTHR46082:SF6">
    <property type="entry name" value="AAA+ ATPASE DOMAIN-CONTAINING PROTEIN-RELATED"/>
    <property type="match status" value="1"/>
</dbReference>
<organism evidence="2 3">
    <name type="scientific">Lojkania enalia</name>
    <dbReference type="NCBI Taxonomy" id="147567"/>
    <lineage>
        <taxon>Eukaryota</taxon>
        <taxon>Fungi</taxon>
        <taxon>Dikarya</taxon>
        <taxon>Ascomycota</taxon>
        <taxon>Pezizomycotina</taxon>
        <taxon>Dothideomycetes</taxon>
        <taxon>Pleosporomycetidae</taxon>
        <taxon>Pleosporales</taxon>
        <taxon>Pleosporales incertae sedis</taxon>
        <taxon>Lojkania</taxon>
    </lineage>
</organism>
<gene>
    <name evidence="2" type="ORF">CC78DRAFT_526430</name>
</gene>
<dbReference type="AlphaFoldDB" id="A0A9P4MUY5"/>
<reference evidence="3" key="1">
    <citation type="journal article" date="2020" name="Stud. Mycol.">
        <title>101 Dothideomycetes genomes: A test case for predicting lifestyles and emergence of pathogens.</title>
        <authorList>
            <person name="Haridas S."/>
            <person name="Albert R."/>
            <person name="Binder M."/>
            <person name="Bloem J."/>
            <person name="LaButti K."/>
            <person name="Salamov A."/>
            <person name="Andreopoulos B."/>
            <person name="Baker S."/>
            <person name="Barry K."/>
            <person name="Bills G."/>
            <person name="Bluhm B."/>
            <person name="Cannon C."/>
            <person name="Castanera R."/>
            <person name="Culley D."/>
            <person name="Daum C."/>
            <person name="Ezra D."/>
            <person name="Gonzalez J."/>
            <person name="Henrissat B."/>
            <person name="Kuo A."/>
            <person name="Liang C."/>
            <person name="Lipzen A."/>
            <person name="Lutzoni F."/>
            <person name="Magnuson J."/>
            <person name="Mondo S."/>
            <person name="Nolan M."/>
            <person name="Ohm R."/>
            <person name="Pangilinan J."/>
            <person name="Park H.-J."/>
            <person name="Ramirez L."/>
            <person name="Alfaro M."/>
            <person name="Sun H."/>
            <person name="Tritt A."/>
            <person name="Yoshinaga Y."/>
            <person name="Zwiers L.-H."/>
            <person name="Turgeon B."/>
            <person name="Goodwin S."/>
            <person name="Spatafora J."/>
            <person name="Crous P."/>
            <person name="Grigoriev I."/>
        </authorList>
    </citation>
    <scope>NUCLEOTIDE SEQUENCE [LARGE SCALE GENOMIC DNA]</scope>
    <source>
        <strain evidence="3">CBS 304.66</strain>
    </source>
</reference>
<accession>A0A9P4MUY5</accession>
<sequence>MADDPLFDAPPQNDQFETAILCALGFESSAVEQLFDEVWYDDQIKKHPKDRNTYTTGSIDERLVVLAWMHGIGKAKAASVAGDLRFSFDNIKHIFVVGVCGGLPKSTEDQDILLGDIIISTHLQKYDEGKQYPTGYLAGGKCNPDRETLPFLTKLKESSHTQERLLTLCVKNLKDKFGGNKHRPGPQDDRLYQSQYLHKHYDKSCQVCNISSPDSVCDAARTLNCDELQCGNSHLVERKRLRSILKTPSDEGKKYPIIHIGAIGSGDTVMKSGNHRDRVAKQEQVIAFEMEGAGVYEQIGSVVVIKAVCDYADSHKNKQWQRYAAMTAAACTKAFLLMRSGGQSWRARAREILHPVSGFG</sequence>
<evidence type="ECO:0000259" key="1">
    <source>
        <dbReference type="Pfam" id="PF01048"/>
    </source>
</evidence>
<dbReference type="OrthoDB" id="194358at2759"/>
<evidence type="ECO:0000313" key="2">
    <source>
        <dbReference type="EMBL" id="KAF2258375.1"/>
    </source>
</evidence>
<comment type="caution">
    <text evidence="2">The sequence shown here is derived from an EMBL/GenBank/DDBJ whole genome shotgun (WGS) entry which is preliminary data.</text>
</comment>
<proteinExistence type="predicted"/>
<name>A0A9P4MUY5_9PLEO</name>
<keyword evidence="3" id="KW-1185">Reference proteome</keyword>
<dbReference type="SUPFAM" id="SSF53167">
    <property type="entry name" value="Purine and uridine phosphorylases"/>
    <property type="match status" value="1"/>
</dbReference>